<proteinExistence type="predicted"/>
<feature type="transmembrane region" description="Helical" evidence="1">
    <location>
        <begin position="519"/>
        <end position="539"/>
    </location>
</feature>
<dbReference type="EMBL" id="HG917868">
    <property type="protein sequence ID" value="CDM67344.1"/>
    <property type="molecule type" value="Genomic_DNA"/>
</dbReference>
<feature type="transmembrane region" description="Helical" evidence="1">
    <location>
        <begin position="563"/>
        <end position="580"/>
    </location>
</feature>
<dbReference type="PATRIC" id="fig|1216932.3.peg.151"/>
<evidence type="ECO:0000313" key="4">
    <source>
        <dbReference type="EMBL" id="CDM67344.1"/>
    </source>
</evidence>
<evidence type="ECO:0000256" key="2">
    <source>
        <dbReference type="SAM" id="SignalP"/>
    </source>
</evidence>
<keyword evidence="1" id="KW-1133">Transmembrane helix</keyword>
<keyword evidence="1" id="KW-0472">Membrane</keyword>
<feature type="transmembrane region" description="Helical" evidence="1">
    <location>
        <begin position="262"/>
        <end position="284"/>
    </location>
</feature>
<dbReference type="Pfam" id="PF12704">
    <property type="entry name" value="MacB_PCD"/>
    <property type="match status" value="1"/>
</dbReference>
<dbReference type="AlphaFoldDB" id="W6RUQ0"/>
<dbReference type="STRING" id="1216932.CM240_0170"/>
<protein>
    <submittedName>
        <fullName evidence="4">Putative secreted protein</fullName>
    </submittedName>
</protein>
<keyword evidence="2" id="KW-0732">Signal</keyword>
<evidence type="ECO:0000259" key="3">
    <source>
        <dbReference type="Pfam" id="PF12704"/>
    </source>
</evidence>
<feature type="domain" description="MacB-like periplasmic core" evidence="3">
    <location>
        <begin position="315"/>
        <end position="426"/>
    </location>
</feature>
<evidence type="ECO:0000256" key="1">
    <source>
        <dbReference type="SAM" id="Phobius"/>
    </source>
</evidence>
<feature type="signal peptide" evidence="2">
    <location>
        <begin position="1"/>
        <end position="24"/>
    </location>
</feature>
<feature type="transmembrane region" description="Helical" evidence="1">
    <location>
        <begin position="488"/>
        <end position="512"/>
    </location>
</feature>
<accession>W6RUQ0</accession>
<organism evidence="4 5">
    <name type="scientific">Clostridium bornimense</name>
    <dbReference type="NCBI Taxonomy" id="1216932"/>
    <lineage>
        <taxon>Bacteria</taxon>
        <taxon>Bacillati</taxon>
        <taxon>Bacillota</taxon>
        <taxon>Clostridia</taxon>
        <taxon>Eubacteriales</taxon>
        <taxon>Clostridiaceae</taxon>
        <taxon>Clostridium</taxon>
    </lineage>
</organism>
<sequence length="604" mass="69344">MKKSKFTFLLLLIAIASLITSVNKVVNSYGILDEEIKQATSGNYKYNYICTLAPEEKISYDKLYNVLKKNLSNYSVELSLSYESSHFNSDYINLRGILNSKTYLGTLKEGSIDNFNKPFFAFVGEDTDSWYLKHIPLDNDVYEINATYYNKYRSGIYFSLHSAPKEFQKAFESQPIISLSVRGSNTLPDSIKAFEKDLKSTFKNIKFDYSFYGEDYYKFKANQVKTPYIDRLIPYVVLLIFSIALVSILISKIFFRAKPIVLLSLFFIMLTCNGYFLISSLTYLNARVQFTKSVDEYKYSDIYYSSASLTDDLKENIISSTSTLNYTGSFSTTLSYDKVVQLKDELNFTEDYNSSNLENEISTKMLYFPQEFYNAISVKLSKGSNLDFNKNTVLLGSTFEKYFNLGDTIHINGSKFEIVGFIEKDYMAPYTLGRLTNLNNGLIISSPLSSDGNTNDLFLLNTDTNSSRLSSIYDINTSLIYSYGQGKFVSILFSVITLILILITISVCYVNLFISLSNVTFVIVSIISNFLSILLFYFINISSSLPYYLRPIESLEYLSRRDIIITFLVSLFIFIFQYIYKKYSRILNKILNSVTHKCHRSIIK</sequence>
<reference evidence="4 5" key="1">
    <citation type="submission" date="2013-11" db="EMBL/GenBank/DDBJ databases">
        <title>Complete genome sequence of Clostridum sp. M2/40.</title>
        <authorList>
            <person name="Wibberg D."/>
            <person name="Puehler A."/>
            <person name="Schlueter A."/>
        </authorList>
    </citation>
    <scope>NUCLEOTIDE SEQUENCE [LARGE SCALE GENOMIC DNA]</scope>
    <source>
        <strain evidence="5">M2/40</strain>
    </source>
</reference>
<feature type="chain" id="PRO_5038813490" evidence="2">
    <location>
        <begin position="25"/>
        <end position="604"/>
    </location>
</feature>
<evidence type="ECO:0000313" key="5">
    <source>
        <dbReference type="Proteomes" id="UP000019426"/>
    </source>
</evidence>
<keyword evidence="1" id="KW-0812">Transmembrane</keyword>
<dbReference type="RefSeq" id="WP_044035813.1">
    <property type="nucleotide sequence ID" value="NZ_HG917868.1"/>
</dbReference>
<name>W6RUQ0_9CLOT</name>
<dbReference type="Proteomes" id="UP000019426">
    <property type="component" value="Chromosome M2/40_rep1"/>
</dbReference>
<dbReference type="InterPro" id="IPR025857">
    <property type="entry name" value="MacB_PCD"/>
</dbReference>
<gene>
    <name evidence="4" type="ORF">CM240_0170</name>
</gene>
<feature type="transmembrane region" description="Helical" evidence="1">
    <location>
        <begin position="232"/>
        <end position="255"/>
    </location>
</feature>
<dbReference type="KEGG" id="clt:CM240_0170"/>
<dbReference type="OrthoDB" id="2552938at2"/>
<dbReference type="HOGENOM" id="CLU_451796_0_0_9"/>
<keyword evidence="5" id="KW-1185">Reference proteome</keyword>